<evidence type="ECO:0000256" key="1">
    <source>
        <dbReference type="SAM" id="Phobius"/>
    </source>
</evidence>
<protein>
    <submittedName>
        <fullName evidence="2">Uncharacterized protein</fullName>
    </submittedName>
</protein>
<evidence type="ECO:0000313" key="3">
    <source>
        <dbReference type="Proteomes" id="UP000003688"/>
    </source>
</evidence>
<sequence>MLGEKIYFRVVMRTPNAQVKQVPIVYYLGDKEVGRTTLNPVPGQDGLRLMAEYLPEKVGKYRAAVKFPDGTAQESRFIVYQEDLEDTEVATDVGYLKRLCESSGGRLLTRSELGKLNLELKNEKLDSTPKTRLVSIWDRTWFFYLIGLLFGIDWYLRRRWGLC</sequence>
<keyword evidence="1" id="KW-1133">Transmembrane helix</keyword>
<dbReference type="STRING" id="320771.Cflav_PD5901"/>
<name>B9X9M2_PEDPL</name>
<keyword evidence="3" id="KW-1185">Reference proteome</keyword>
<comment type="caution">
    <text evidence="2">The sequence shown here is derived from an EMBL/GenBank/DDBJ whole genome shotgun (WGS) entry which is preliminary data.</text>
</comment>
<reference evidence="2 3" key="1">
    <citation type="journal article" date="2011" name="J. Bacteriol.">
        <title>Genome sequence of 'Pedosphaera parvula' Ellin514, an aerobic Verrucomicrobial isolate from pasture soil.</title>
        <authorList>
            <person name="Kant R."/>
            <person name="van Passel M.W."/>
            <person name="Sangwan P."/>
            <person name="Palva A."/>
            <person name="Lucas S."/>
            <person name="Copeland A."/>
            <person name="Lapidus A."/>
            <person name="Glavina Del Rio T."/>
            <person name="Dalin E."/>
            <person name="Tice H."/>
            <person name="Bruce D."/>
            <person name="Goodwin L."/>
            <person name="Pitluck S."/>
            <person name="Chertkov O."/>
            <person name="Larimer F.W."/>
            <person name="Land M.L."/>
            <person name="Hauser L."/>
            <person name="Brettin T.S."/>
            <person name="Detter J.C."/>
            <person name="Han S."/>
            <person name="de Vos W.M."/>
            <person name="Janssen P.H."/>
            <person name="Smidt H."/>
        </authorList>
    </citation>
    <scope>NUCLEOTIDE SEQUENCE [LARGE SCALE GENOMIC DNA]</scope>
    <source>
        <strain evidence="2 3">Ellin514</strain>
    </source>
</reference>
<organism evidence="2 3">
    <name type="scientific">Pedosphaera parvula (strain Ellin514)</name>
    <dbReference type="NCBI Taxonomy" id="320771"/>
    <lineage>
        <taxon>Bacteria</taxon>
        <taxon>Pseudomonadati</taxon>
        <taxon>Verrucomicrobiota</taxon>
        <taxon>Pedosphaerae</taxon>
        <taxon>Pedosphaerales</taxon>
        <taxon>Pedosphaeraceae</taxon>
        <taxon>Pedosphaera</taxon>
    </lineage>
</organism>
<dbReference type="Proteomes" id="UP000003688">
    <property type="component" value="Unassembled WGS sequence"/>
</dbReference>
<feature type="transmembrane region" description="Helical" evidence="1">
    <location>
        <begin position="140"/>
        <end position="156"/>
    </location>
</feature>
<dbReference type="EMBL" id="ABOX02000001">
    <property type="protein sequence ID" value="EEF63266.1"/>
    <property type="molecule type" value="Genomic_DNA"/>
</dbReference>
<keyword evidence="1" id="KW-0472">Membrane</keyword>
<dbReference type="RefSeq" id="WP_007412573.1">
    <property type="nucleotide sequence ID" value="NZ_ABOX02000001.1"/>
</dbReference>
<gene>
    <name evidence="2" type="ORF">Cflav_PD5901</name>
</gene>
<evidence type="ECO:0000313" key="2">
    <source>
        <dbReference type="EMBL" id="EEF63266.1"/>
    </source>
</evidence>
<dbReference type="AlphaFoldDB" id="B9X9M2"/>
<accession>B9X9M2</accession>
<proteinExistence type="predicted"/>
<dbReference type="OrthoDB" id="9781333at2"/>
<keyword evidence="1" id="KW-0812">Transmembrane</keyword>